<dbReference type="PANTHER" id="PTHR38596">
    <property type="entry name" value="UPF0114 PROTEIN YQHA"/>
    <property type="match status" value="1"/>
</dbReference>
<comment type="similarity">
    <text evidence="2 7">Belongs to the UPF0114 family.</text>
</comment>
<dbReference type="InterPro" id="IPR020761">
    <property type="entry name" value="UPF0114_bac"/>
</dbReference>
<sequence length="165" mass="18016">MTTPLDRIILASRHVLTVFMLGLALALGLYGVRFAWKVWKFGTDLFVASDEDVLLGLLYLLDSALVASLVITVVIASYDGMVSRLAKQADADGIAWIGSVDPGNLKVKLATSIVAISSIHLLSMFLKVGHYSDRDLWMAMALHGMFLGGILMLGLLDRLEDKKDH</sequence>
<proteinExistence type="inferred from homology"/>
<dbReference type="Proteomes" id="UP000249688">
    <property type="component" value="Unassembled WGS sequence"/>
</dbReference>
<keyword evidence="6 7" id="KW-0472">Membrane</keyword>
<gene>
    <name evidence="8" type="ORF">C8P66_12710</name>
</gene>
<evidence type="ECO:0000256" key="4">
    <source>
        <dbReference type="ARBA" id="ARBA00022692"/>
    </source>
</evidence>
<feature type="transmembrane region" description="Helical" evidence="7">
    <location>
        <begin position="15"/>
        <end position="36"/>
    </location>
</feature>
<evidence type="ECO:0000256" key="2">
    <source>
        <dbReference type="ARBA" id="ARBA00005774"/>
    </source>
</evidence>
<feature type="transmembrane region" description="Helical" evidence="7">
    <location>
        <begin position="56"/>
        <end position="78"/>
    </location>
</feature>
<evidence type="ECO:0000256" key="5">
    <source>
        <dbReference type="ARBA" id="ARBA00022989"/>
    </source>
</evidence>
<evidence type="ECO:0000256" key="1">
    <source>
        <dbReference type="ARBA" id="ARBA00004651"/>
    </source>
</evidence>
<reference evidence="8 9" key="1">
    <citation type="submission" date="2018-06" db="EMBL/GenBank/DDBJ databases">
        <title>Genomic Encyclopedia of Archaeal and Bacterial Type Strains, Phase II (KMG-II): from individual species to whole genera.</title>
        <authorList>
            <person name="Goeker M."/>
        </authorList>
    </citation>
    <scope>NUCLEOTIDE SEQUENCE [LARGE SCALE GENOMIC DNA]</scope>
    <source>
        <strain evidence="8 9">DSM 24525</strain>
    </source>
</reference>
<dbReference type="GO" id="GO:0005886">
    <property type="term" value="C:plasma membrane"/>
    <property type="evidence" value="ECO:0007669"/>
    <property type="project" value="UniProtKB-SubCell"/>
</dbReference>
<dbReference type="Pfam" id="PF03350">
    <property type="entry name" value="UPF0114"/>
    <property type="match status" value="1"/>
</dbReference>
<evidence type="ECO:0000313" key="8">
    <source>
        <dbReference type="EMBL" id="PZW39807.1"/>
    </source>
</evidence>
<dbReference type="RefSeq" id="WP_111399921.1">
    <property type="nucleotide sequence ID" value="NZ_QKYU01000027.1"/>
</dbReference>
<evidence type="ECO:0000313" key="9">
    <source>
        <dbReference type="Proteomes" id="UP000249688"/>
    </source>
</evidence>
<evidence type="ECO:0000256" key="7">
    <source>
        <dbReference type="HAMAP-Rule" id="MF_00143"/>
    </source>
</evidence>
<keyword evidence="5 7" id="KW-1133">Transmembrane helix</keyword>
<accession>A0A2W7IKB6</accession>
<keyword evidence="4 7" id="KW-0812">Transmembrane</keyword>
<comment type="caution">
    <text evidence="8">The sequence shown here is derived from an EMBL/GenBank/DDBJ whole genome shotgun (WGS) entry which is preliminary data.</text>
</comment>
<evidence type="ECO:0000256" key="3">
    <source>
        <dbReference type="ARBA" id="ARBA00022475"/>
    </source>
</evidence>
<evidence type="ECO:0000256" key="6">
    <source>
        <dbReference type="ARBA" id="ARBA00023136"/>
    </source>
</evidence>
<comment type="subcellular location">
    <subcellularLocation>
        <location evidence="1 7">Cell membrane</location>
        <topology evidence="1 7">Multi-pass membrane protein</topology>
    </subcellularLocation>
</comment>
<feature type="transmembrane region" description="Helical" evidence="7">
    <location>
        <begin position="136"/>
        <end position="156"/>
    </location>
</feature>
<organism evidence="8 9">
    <name type="scientific">Humitalea rosea</name>
    <dbReference type="NCBI Taxonomy" id="990373"/>
    <lineage>
        <taxon>Bacteria</taxon>
        <taxon>Pseudomonadati</taxon>
        <taxon>Pseudomonadota</taxon>
        <taxon>Alphaproteobacteria</taxon>
        <taxon>Acetobacterales</taxon>
        <taxon>Roseomonadaceae</taxon>
        <taxon>Humitalea</taxon>
    </lineage>
</organism>
<protein>
    <recommendedName>
        <fullName evidence="7">UPF0114 protein C8P66_12710</fullName>
    </recommendedName>
</protein>
<keyword evidence="9" id="KW-1185">Reference proteome</keyword>
<dbReference type="OrthoDB" id="9783569at2"/>
<dbReference type="AlphaFoldDB" id="A0A2W7IKB6"/>
<dbReference type="InterPro" id="IPR005134">
    <property type="entry name" value="UPF0114"/>
</dbReference>
<keyword evidence="3 7" id="KW-1003">Cell membrane</keyword>
<name>A0A2W7IKB6_9PROT</name>
<dbReference type="PANTHER" id="PTHR38596:SF1">
    <property type="entry name" value="UPF0114 PROTEIN YQHA"/>
    <property type="match status" value="1"/>
</dbReference>
<dbReference type="HAMAP" id="MF_00143">
    <property type="entry name" value="UPF0114"/>
    <property type="match status" value="1"/>
</dbReference>
<dbReference type="EMBL" id="QKYU01000027">
    <property type="protein sequence ID" value="PZW39807.1"/>
    <property type="molecule type" value="Genomic_DNA"/>
</dbReference>